<dbReference type="Proteomes" id="UP000230605">
    <property type="component" value="Chromosome 8"/>
</dbReference>
<name>A0A2G5HU40_CERBT</name>
<feature type="region of interest" description="Disordered" evidence="1">
    <location>
        <begin position="109"/>
        <end position="132"/>
    </location>
</feature>
<organism evidence="2 3">
    <name type="scientific">Cercospora beticola</name>
    <name type="common">Sugarbeet leaf spot fungus</name>
    <dbReference type="NCBI Taxonomy" id="122368"/>
    <lineage>
        <taxon>Eukaryota</taxon>
        <taxon>Fungi</taxon>
        <taxon>Dikarya</taxon>
        <taxon>Ascomycota</taxon>
        <taxon>Pezizomycotina</taxon>
        <taxon>Dothideomycetes</taxon>
        <taxon>Dothideomycetidae</taxon>
        <taxon>Mycosphaerellales</taxon>
        <taxon>Mycosphaerellaceae</taxon>
        <taxon>Cercospora</taxon>
    </lineage>
</organism>
<evidence type="ECO:0000256" key="1">
    <source>
        <dbReference type="SAM" id="MobiDB-lite"/>
    </source>
</evidence>
<gene>
    <name evidence="2" type="ORF">CB0940_10310</name>
</gene>
<feature type="compositionally biased region" description="Polar residues" evidence="1">
    <location>
        <begin position="22"/>
        <end position="39"/>
    </location>
</feature>
<dbReference type="EMBL" id="LKMD01000103">
    <property type="protein sequence ID" value="PIA95732.1"/>
    <property type="molecule type" value="Genomic_DNA"/>
</dbReference>
<dbReference type="OrthoDB" id="77878at2759"/>
<dbReference type="AlphaFoldDB" id="A0A2G5HU40"/>
<comment type="caution">
    <text evidence="2">The sequence shown here is derived from an EMBL/GenBank/DDBJ whole genome shotgun (WGS) entry which is preliminary data.</text>
</comment>
<sequence>MSTMNLSSSGQSILTQLLHLGPNTSTNKEPAETSKTTSVFGPGEKTGVRKTHCWSHILRIPKSLSAIMNSAYNMPYRSHPDFQDIESQCSYSSDHEIIPEQDDDLYHLTSRMPHSRSPSPTKSDLTKPPPRPPKHIILALWPRAQDAQVRYYARGYSTLYPTATILLLNDRPDSLESTLEELIEEEEKPSLLDEICLRGQDHRDERVLVHCFGNIGVARFCELLRAFKVRKMERLGIRAIVFDDEPGMMLPGLHEIWTQPFLLLVLLWASLVRIMDWMASFWHGNGLQEQLWQDLNDEELMAPDTRKCYVCPGEDVMFTWNSSDAGDDGAVRKETEVKRQSIGRNGKWSPNQERYWLGIESVWEGK</sequence>
<evidence type="ECO:0000313" key="3">
    <source>
        <dbReference type="Proteomes" id="UP000230605"/>
    </source>
</evidence>
<evidence type="ECO:0000313" key="2">
    <source>
        <dbReference type="EMBL" id="PIA95732.1"/>
    </source>
</evidence>
<proteinExistence type="predicted"/>
<feature type="region of interest" description="Disordered" evidence="1">
    <location>
        <begin position="21"/>
        <end position="44"/>
    </location>
</feature>
<accession>A0A2G5HU40</accession>
<protein>
    <submittedName>
        <fullName evidence="2">Uncharacterized protein</fullName>
    </submittedName>
</protein>
<reference evidence="2 3" key="1">
    <citation type="submission" date="2015-10" db="EMBL/GenBank/DDBJ databases">
        <title>The cercosporin biosynthetic gene cluster was horizontally transferred to several fungal lineages and shown to be expanded in Cercospora beticola based on microsynteny with recipient genomes.</title>
        <authorList>
            <person name="De Jonge R."/>
            <person name="Ebert M.K."/>
            <person name="Suttle J.C."/>
            <person name="Jurick Ii W.M."/>
            <person name="Secor G.A."/>
            <person name="Thomma B.P."/>
            <person name="Van De Peer Y."/>
            <person name="Bolton M.D."/>
        </authorList>
    </citation>
    <scope>NUCLEOTIDE SEQUENCE [LARGE SCALE GENOMIC DNA]</scope>
    <source>
        <strain evidence="2 3">09-40</strain>
    </source>
</reference>